<evidence type="ECO:0000259" key="1">
    <source>
        <dbReference type="Pfam" id="PF14837"/>
    </source>
</evidence>
<proteinExistence type="predicted"/>
<keyword evidence="3" id="KW-1185">Reference proteome</keyword>
<dbReference type="InterPro" id="IPR029445">
    <property type="entry name" value="INTS5_N"/>
</dbReference>
<organism evidence="2 3">
    <name type="scientific">Gnathostoma spinigerum</name>
    <dbReference type="NCBI Taxonomy" id="75299"/>
    <lineage>
        <taxon>Eukaryota</taxon>
        <taxon>Metazoa</taxon>
        <taxon>Ecdysozoa</taxon>
        <taxon>Nematoda</taxon>
        <taxon>Chromadorea</taxon>
        <taxon>Rhabditida</taxon>
        <taxon>Spirurina</taxon>
        <taxon>Gnathostomatomorpha</taxon>
        <taxon>Gnathostomatoidea</taxon>
        <taxon>Gnathostomatidae</taxon>
        <taxon>Gnathostoma</taxon>
    </lineage>
</organism>
<gene>
    <name evidence="2" type="ORF">AB6A40_001268</name>
</gene>
<evidence type="ECO:0000313" key="3">
    <source>
        <dbReference type="Proteomes" id="UP001608902"/>
    </source>
</evidence>
<comment type="caution">
    <text evidence="2">The sequence shown here is derived from an EMBL/GenBank/DDBJ whole genome shotgun (WGS) entry which is preliminary data.</text>
</comment>
<protein>
    <recommendedName>
        <fullName evidence="1">Integrator complex subunit 5 N-terminal domain-containing protein</fullName>
    </recommendedName>
</protein>
<name>A0ABD6E8S5_9BILA</name>
<dbReference type="Pfam" id="PF14837">
    <property type="entry name" value="INTS5_N"/>
    <property type="match status" value="1"/>
</dbReference>
<dbReference type="AlphaFoldDB" id="A0ABD6E8S5"/>
<sequence length="119" mass="13379">MDTVYVDSDLSNDSYGFQSKAERHVIGDFGSVNDAIDQFMSIANVADVASLYRNRPVWANSPVPSLVNPAAKVFAQFPCARCAVLHYIGLLTHEATHIYFSQKENPHFGKCEIFYYIRV</sequence>
<feature type="domain" description="Integrator complex subunit 5 N-terminal" evidence="1">
    <location>
        <begin position="64"/>
        <end position="106"/>
    </location>
</feature>
<reference evidence="2 3" key="1">
    <citation type="submission" date="2024-08" db="EMBL/GenBank/DDBJ databases">
        <title>Gnathostoma spinigerum genome.</title>
        <authorList>
            <person name="Gonzalez-Bertolin B."/>
            <person name="Monzon S."/>
            <person name="Zaballos A."/>
            <person name="Jimenez P."/>
            <person name="Dekumyoy P."/>
            <person name="Varona S."/>
            <person name="Cuesta I."/>
            <person name="Sumanam S."/>
            <person name="Adisakwattana P."/>
            <person name="Gasser R.B."/>
            <person name="Hernandez-Gonzalez A."/>
            <person name="Young N.D."/>
            <person name="Perteguer M.J."/>
        </authorList>
    </citation>
    <scope>NUCLEOTIDE SEQUENCE [LARGE SCALE GENOMIC DNA]</scope>
    <source>
        <strain evidence="2">AL3</strain>
        <tissue evidence="2">Liver</tissue>
    </source>
</reference>
<dbReference type="Proteomes" id="UP001608902">
    <property type="component" value="Unassembled WGS sequence"/>
</dbReference>
<evidence type="ECO:0000313" key="2">
    <source>
        <dbReference type="EMBL" id="MFH4974559.1"/>
    </source>
</evidence>
<dbReference type="EMBL" id="JBGFUD010000457">
    <property type="protein sequence ID" value="MFH4974559.1"/>
    <property type="molecule type" value="Genomic_DNA"/>
</dbReference>
<accession>A0ABD6E8S5</accession>